<organism evidence="2 3">
    <name type="scientific">Candidula unifasciata</name>
    <dbReference type="NCBI Taxonomy" id="100452"/>
    <lineage>
        <taxon>Eukaryota</taxon>
        <taxon>Metazoa</taxon>
        <taxon>Spiralia</taxon>
        <taxon>Lophotrochozoa</taxon>
        <taxon>Mollusca</taxon>
        <taxon>Gastropoda</taxon>
        <taxon>Heterobranchia</taxon>
        <taxon>Euthyneura</taxon>
        <taxon>Panpulmonata</taxon>
        <taxon>Eupulmonata</taxon>
        <taxon>Stylommatophora</taxon>
        <taxon>Helicina</taxon>
        <taxon>Helicoidea</taxon>
        <taxon>Geomitridae</taxon>
        <taxon>Candidula</taxon>
    </lineage>
</organism>
<dbReference type="InterPro" id="IPR013783">
    <property type="entry name" value="Ig-like_fold"/>
</dbReference>
<dbReference type="AlphaFoldDB" id="A0A8S3YDC0"/>
<feature type="non-terminal residue" evidence="2">
    <location>
        <position position="1"/>
    </location>
</feature>
<dbReference type="EMBL" id="CAJHNH020000001">
    <property type="protein sequence ID" value="CAG5114478.1"/>
    <property type="molecule type" value="Genomic_DNA"/>
</dbReference>
<gene>
    <name evidence="2" type="ORF">CUNI_LOCUS36</name>
</gene>
<name>A0A8S3YDC0_9EUPU</name>
<dbReference type="PANTHER" id="PTHR16165:SF5">
    <property type="entry name" value="NXPE FAMILY MEMBER 3"/>
    <property type="match status" value="1"/>
</dbReference>
<dbReference type="Pfam" id="PF24536">
    <property type="entry name" value="NXPE4_C"/>
    <property type="match status" value="1"/>
</dbReference>
<dbReference type="InterPro" id="IPR057106">
    <property type="entry name" value="NXPE4_C"/>
</dbReference>
<dbReference type="PANTHER" id="PTHR16165">
    <property type="entry name" value="NXPE FAMILY MEMBER"/>
    <property type="match status" value="1"/>
</dbReference>
<evidence type="ECO:0000313" key="2">
    <source>
        <dbReference type="EMBL" id="CAG5114478.1"/>
    </source>
</evidence>
<evidence type="ECO:0000259" key="1">
    <source>
        <dbReference type="Pfam" id="PF24536"/>
    </source>
</evidence>
<comment type="caution">
    <text evidence="2">The sequence shown here is derived from an EMBL/GenBank/DDBJ whole genome shotgun (WGS) entry which is preliminary data.</text>
</comment>
<proteinExistence type="predicted"/>
<protein>
    <recommendedName>
        <fullName evidence="1">NXPE C-terminal domain-containing protein</fullName>
    </recommendedName>
</protein>
<dbReference type="InterPro" id="IPR014756">
    <property type="entry name" value="Ig_E-set"/>
</dbReference>
<feature type="domain" description="NXPE C-terminal" evidence="1">
    <location>
        <begin position="334"/>
        <end position="557"/>
    </location>
</feature>
<reference evidence="2" key="1">
    <citation type="submission" date="2021-04" db="EMBL/GenBank/DDBJ databases">
        <authorList>
            <consortium name="Molecular Ecology Group"/>
        </authorList>
    </citation>
    <scope>NUCLEOTIDE SEQUENCE</scope>
</reference>
<accession>A0A8S3YDC0</accession>
<sequence length="558" mass="63362">ISPFINKQNWRKTSIYDIFEKHKSKASEGCNNFCNLTSDMGCEATKIEDWQKCMLSPNFKFMPLLADFEYIYPFEVDYLSYPPMTDSRQLPNVSLSKVYMDGAANGEISCAINDTLRGRVDLVDDFGKHRTIGGDEVRVWMVDKQTQTYKAAGHVTDLRNGSYQISVRCLWPGKSQLNVAVAYPREYLRVVIQHIHKGIGWYYAVKFRRQNIEEVTVCSATPNIPGRSCVCNLTSVNQQSLYCGRPVDSRLTCEDWVETFSLPIPPPHNVTPAENNLIKTIPRPISERTISHNITIVAKSTGQLPKLKPCSETSPASTWDTEYQPQGYWTSNNWQSLICERPKMTAAWTISCLKNSSVWVFGDSNGVRLVGVTSALTQAEKRTETWPEQFIKTDQQNGIHFIFTPLEYPVYLGQAWRRRLPYGGVAKQIDQIPSNGTHLLMIHYYLHITPSHLNIAYLRLTAVRDAIQRLLARNPNVVVGIRGPHVSSVELNFNHAVGGDNLGRYLLAMTRHVFVDLMHKVILLDGWEMTVALENSWYHPVNTVPAELVRTLLAFKCS</sequence>
<evidence type="ECO:0000313" key="3">
    <source>
        <dbReference type="Proteomes" id="UP000678393"/>
    </source>
</evidence>
<dbReference type="Proteomes" id="UP000678393">
    <property type="component" value="Unassembled WGS sequence"/>
</dbReference>
<dbReference type="SUPFAM" id="SSF81296">
    <property type="entry name" value="E set domains"/>
    <property type="match status" value="1"/>
</dbReference>
<dbReference type="Gene3D" id="2.60.40.10">
    <property type="entry name" value="Immunoglobulins"/>
    <property type="match status" value="1"/>
</dbReference>
<dbReference type="OrthoDB" id="8675562at2759"/>
<keyword evidence="3" id="KW-1185">Reference proteome</keyword>